<dbReference type="RefSeq" id="WP_279298489.1">
    <property type="nucleotide sequence ID" value="NZ_JAOTIF010000017.1"/>
</dbReference>
<dbReference type="InterPro" id="IPR035986">
    <property type="entry name" value="PKD_dom_sf"/>
</dbReference>
<feature type="domain" description="PKD" evidence="1">
    <location>
        <begin position="417"/>
        <end position="469"/>
    </location>
</feature>
<dbReference type="EMBL" id="JAOTIF010000017">
    <property type="protein sequence ID" value="MCU7551050.1"/>
    <property type="molecule type" value="Genomic_DNA"/>
</dbReference>
<name>A0A9X2XYF2_9BACT</name>
<dbReference type="InterPro" id="IPR000601">
    <property type="entry name" value="PKD_dom"/>
</dbReference>
<dbReference type="Proteomes" id="UP001155483">
    <property type="component" value="Unassembled WGS sequence"/>
</dbReference>
<evidence type="ECO:0000313" key="2">
    <source>
        <dbReference type="EMBL" id="MCU7551050.1"/>
    </source>
</evidence>
<dbReference type="InterPro" id="IPR026341">
    <property type="entry name" value="T9SS_type_B"/>
</dbReference>
<sequence length="874" mass="94883">MLRIFILLIFLLPCLGANASHIVGGEMIYEYVGAGSTAGTKKYRITLRLFRDQHCVPPCAGMPPNVFIGIFNNDDNRQYPSDGRYFDILKTSEVEVPVGNTPPCVVNPPVLEYHIAEYIFTVDLPENNNGYTAVYQTCCRVNGLTNVFNIPSQGDGTGSTYACSIPGKNQLPSGQNNSSPKFFIGVSPICHGKPFQLDFRADEPDGTDELVYSFCEAYNGGATRSATNVNPAPPPYGSVPYINGFNSSSPMGPTVIIDPKTGLISGVAPEEGDYVICVCISEYRQGKLIGVHRKDFIVNVEDCDFAGAQLRPSYSYCKSLSASFLNENNSPLNKTYFWDFGDGTSSTNISATHTYASAGTYNVKLVINRGEPCGDSATTKVNVYPFFNPNMEIQGQCLNRPTTFLDKTTTTYGTVNAWEWDFGDLNTTNDVSTQQNPTYTFTQTGPKNIRLIASNSNGCTDTTYKTVDIYDKPLIGLKFRDTLICNGDQLQLVASGTGNFSWTSTANISNANTATPTVKPAVTASFVVTLDDDGCVNTDSVQVRVVDFVSLRGMADTTICATDRVQLSAVTDGLRFQWSPVDNISNPSALSPWAAPSVSTTYQLTAFIGRCSATDNVVVNVVPYPVANAGPDTVICFNSFAQLQGSIIGKTFNWSPQVLLTDATTLRPVARPMRSTPFVLTAFDDQGCPKPGRDTVLVTVLPEVVAYAGGDTAVVVGQKVQLKATGGVDYSWNPATALSNPKIPDPVALYDGSLESIRYQVVVRDATGCTDTAYVQVRIFQTDPRIFVPSAFTPNGDNINDVFRPIAVGMSRIEFFRVFNRWGELVFSTNENGKGWDGRIDGQYQASGTYVWVVKGVDYTGKDFSAKGTVTLIR</sequence>
<dbReference type="NCBIfam" id="TIGR04131">
    <property type="entry name" value="Bac_Flav_CTERM"/>
    <property type="match status" value="1"/>
</dbReference>
<dbReference type="InterPro" id="IPR022409">
    <property type="entry name" value="PKD/Chitinase_dom"/>
</dbReference>
<evidence type="ECO:0000259" key="1">
    <source>
        <dbReference type="PROSITE" id="PS50093"/>
    </source>
</evidence>
<dbReference type="AlphaFoldDB" id="A0A9X2XYF2"/>
<organism evidence="2 3">
    <name type="scientific">Paraflavisolibacter caeni</name>
    <dbReference type="NCBI Taxonomy" id="2982496"/>
    <lineage>
        <taxon>Bacteria</taxon>
        <taxon>Pseudomonadati</taxon>
        <taxon>Bacteroidota</taxon>
        <taxon>Chitinophagia</taxon>
        <taxon>Chitinophagales</taxon>
        <taxon>Chitinophagaceae</taxon>
        <taxon>Paraflavisolibacter</taxon>
    </lineage>
</organism>
<reference evidence="2" key="2">
    <citation type="submission" date="2023-04" db="EMBL/GenBank/DDBJ databases">
        <title>Paracnuella aquatica gen. nov., sp. nov., a member of the family Chitinophagaceae isolated from a hot spring.</title>
        <authorList>
            <person name="Wang C."/>
        </authorList>
    </citation>
    <scope>NUCLEOTIDE SEQUENCE</scope>
    <source>
        <strain evidence="2">LB-8</strain>
    </source>
</reference>
<comment type="caution">
    <text evidence="2">The sequence shown here is derived from an EMBL/GenBank/DDBJ whole genome shotgun (WGS) entry which is preliminary data.</text>
</comment>
<dbReference type="CDD" id="cd00146">
    <property type="entry name" value="PKD"/>
    <property type="match status" value="2"/>
</dbReference>
<dbReference type="SUPFAM" id="SSF49299">
    <property type="entry name" value="PKD domain"/>
    <property type="match status" value="2"/>
</dbReference>
<dbReference type="Pfam" id="PF13585">
    <property type="entry name" value="CHU_C"/>
    <property type="match status" value="1"/>
</dbReference>
<gene>
    <name evidence="2" type="ORF">OCK74_18165</name>
</gene>
<feature type="domain" description="PKD" evidence="1">
    <location>
        <begin position="326"/>
        <end position="383"/>
    </location>
</feature>
<dbReference type="PROSITE" id="PS50093">
    <property type="entry name" value="PKD"/>
    <property type="match status" value="2"/>
</dbReference>
<keyword evidence="3" id="KW-1185">Reference proteome</keyword>
<evidence type="ECO:0000313" key="3">
    <source>
        <dbReference type="Proteomes" id="UP001155483"/>
    </source>
</evidence>
<dbReference type="SMART" id="SM00089">
    <property type="entry name" value="PKD"/>
    <property type="match status" value="3"/>
</dbReference>
<proteinExistence type="predicted"/>
<dbReference type="Gene3D" id="2.60.40.10">
    <property type="entry name" value="Immunoglobulins"/>
    <property type="match status" value="2"/>
</dbReference>
<protein>
    <submittedName>
        <fullName evidence="2">PKD domain-containing protein</fullName>
    </submittedName>
</protein>
<reference evidence="2" key="1">
    <citation type="submission" date="2022-09" db="EMBL/GenBank/DDBJ databases">
        <authorList>
            <person name="Yuan C."/>
            <person name="Ke Z."/>
        </authorList>
    </citation>
    <scope>NUCLEOTIDE SEQUENCE</scope>
    <source>
        <strain evidence="2">LB-8</strain>
    </source>
</reference>
<dbReference type="InterPro" id="IPR013783">
    <property type="entry name" value="Ig-like_fold"/>
</dbReference>
<dbReference type="Pfam" id="PF18911">
    <property type="entry name" value="PKD_4"/>
    <property type="match status" value="2"/>
</dbReference>
<accession>A0A9X2XYF2</accession>